<dbReference type="RefSeq" id="WP_058377652.1">
    <property type="nucleotide sequence ID" value="NZ_CP013480.3"/>
</dbReference>
<evidence type="ECO:0000313" key="2">
    <source>
        <dbReference type="Proteomes" id="UP000060277"/>
    </source>
</evidence>
<reference evidence="2" key="1">
    <citation type="submission" date="2015-12" db="EMBL/GenBank/DDBJ databases">
        <title>Complete genome sequence of Pandoraea norimbergensis DSM 11628.</title>
        <authorList>
            <person name="Ee R."/>
            <person name="Lim Y.-L."/>
            <person name="Yong D."/>
            <person name="Yin W.-F."/>
            <person name="Chan K.-G."/>
        </authorList>
    </citation>
    <scope>NUCLEOTIDE SEQUENCE [LARGE SCALE GENOMIC DNA]</scope>
    <source>
        <strain evidence="2">DSM 11628</strain>
    </source>
</reference>
<dbReference type="Pfam" id="PF10720">
    <property type="entry name" value="DUF2515"/>
    <property type="match status" value="1"/>
</dbReference>
<sequence>MTPCEDKSCPVCYPNRLDDAAAARKKRDDDRHECVEMWRFYQKKAEAIVAVADPIARNRRINAEYAKLWLGDRRFQWAGLAAFASKQVGCGLLNARALFEKSNQQRDDYQKWRGSSSLLEQMSPVHSPRVRMPDQGEGAGAATVYEMLAKGNMALFLDVWPLHMFYKEYGLRRFKQCLRERMQLRGRVRWELNDDVPFGEPWAEITDGFSAIENGNIALGVDYLARHEQVNILRPAIYEDWMFASLMRANQFLWVTSFPTGSAKEIQLTLAVECELPNTDTKVVRFSDKPFADLSNVGQRLEFTLRLAAQFDALLKDPKQKVLIENSLYLIAHAR</sequence>
<evidence type="ECO:0000313" key="1">
    <source>
        <dbReference type="EMBL" id="ALS60738.1"/>
    </source>
</evidence>
<dbReference type="EMBL" id="CP013480">
    <property type="protein sequence ID" value="ALS60738.1"/>
    <property type="molecule type" value="Genomic_DNA"/>
</dbReference>
<keyword evidence="2" id="KW-1185">Reference proteome</keyword>
<accession>A0ABN4JIC8</accession>
<protein>
    <submittedName>
        <fullName evidence="1">Uncharacterized protein</fullName>
    </submittedName>
</protein>
<name>A0ABN4JIC8_9BURK</name>
<dbReference type="Proteomes" id="UP000060277">
    <property type="component" value="Chromosome"/>
</dbReference>
<gene>
    <name evidence="1" type="ORF">AT302_14090</name>
</gene>
<organism evidence="1 2">
    <name type="scientific">Pandoraea norimbergensis</name>
    <dbReference type="NCBI Taxonomy" id="93219"/>
    <lineage>
        <taxon>Bacteria</taxon>
        <taxon>Pseudomonadati</taxon>
        <taxon>Pseudomonadota</taxon>
        <taxon>Betaproteobacteria</taxon>
        <taxon>Burkholderiales</taxon>
        <taxon>Burkholderiaceae</taxon>
        <taxon>Pandoraea</taxon>
    </lineage>
</organism>
<proteinExistence type="predicted"/>
<dbReference type="InterPro" id="IPR019658">
    <property type="entry name" value="DUF2515"/>
</dbReference>